<dbReference type="EMBL" id="LT629750">
    <property type="protein sequence ID" value="SDS53124.1"/>
    <property type="molecule type" value="Genomic_DNA"/>
</dbReference>
<evidence type="ECO:0000259" key="3">
    <source>
        <dbReference type="PROSITE" id="PS51371"/>
    </source>
</evidence>
<accession>A0A1H1SYY8</accession>
<dbReference type="CDD" id="cd02205">
    <property type="entry name" value="CBS_pair_SF"/>
    <property type="match status" value="1"/>
</dbReference>
<dbReference type="AlphaFoldDB" id="A0A1H1SYY8"/>
<dbReference type="InterPro" id="IPR000644">
    <property type="entry name" value="CBS_dom"/>
</dbReference>
<gene>
    <name evidence="4" type="ORF">SAMN05444158_2341</name>
</gene>
<dbReference type="PROSITE" id="PS51371">
    <property type="entry name" value="CBS"/>
    <property type="match status" value="2"/>
</dbReference>
<dbReference type="Proteomes" id="UP000243904">
    <property type="component" value="Chromosome I"/>
</dbReference>
<protein>
    <submittedName>
        <fullName evidence="4">CBS domain-containing protein</fullName>
    </submittedName>
</protein>
<dbReference type="Pfam" id="PF00571">
    <property type="entry name" value="CBS"/>
    <property type="match status" value="2"/>
</dbReference>
<dbReference type="InterPro" id="IPR051257">
    <property type="entry name" value="Diverse_CBS-Domain"/>
</dbReference>
<dbReference type="SMART" id="SM00116">
    <property type="entry name" value="CBS"/>
    <property type="match status" value="2"/>
</dbReference>
<evidence type="ECO:0000313" key="5">
    <source>
        <dbReference type="Proteomes" id="UP000243904"/>
    </source>
</evidence>
<dbReference type="PANTHER" id="PTHR43080">
    <property type="entry name" value="CBS DOMAIN-CONTAINING PROTEIN CBSX3, MITOCHONDRIAL"/>
    <property type="match status" value="1"/>
</dbReference>
<proteinExistence type="predicted"/>
<evidence type="ECO:0000313" key="4">
    <source>
        <dbReference type="EMBL" id="SDS53124.1"/>
    </source>
</evidence>
<evidence type="ECO:0000256" key="1">
    <source>
        <dbReference type="ARBA" id="ARBA00023122"/>
    </source>
</evidence>
<organism evidence="4 5">
    <name type="scientific">Bradyrhizobium canariense</name>
    <dbReference type="NCBI Taxonomy" id="255045"/>
    <lineage>
        <taxon>Bacteria</taxon>
        <taxon>Pseudomonadati</taxon>
        <taxon>Pseudomonadota</taxon>
        <taxon>Alphaproteobacteria</taxon>
        <taxon>Hyphomicrobiales</taxon>
        <taxon>Nitrobacteraceae</taxon>
        <taxon>Bradyrhizobium</taxon>
    </lineage>
</organism>
<dbReference type="SUPFAM" id="SSF54631">
    <property type="entry name" value="CBS-domain pair"/>
    <property type="match status" value="1"/>
</dbReference>
<feature type="domain" description="CBS" evidence="3">
    <location>
        <begin position="1"/>
        <end position="60"/>
    </location>
</feature>
<reference evidence="5" key="1">
    <citation type="submission" date="2016-10" db="EMBL/GenBank/DDBJ databases">
        <authorList>
            <person name="Varghese N."/>
            <person name="Submissions S."/>
        </authorList>
    </citation>
    <scope>NUCLEOTIDE SEQUENCE [LARGE SCALE GENOMIC DNA]</scope>
    <source>
        <strain evidence="5">GAS369</strain>
    </source>
</reference>
<keyword evidence="5" id="KW-1185">Reference proteome</keyword>
<dbReference type="Gene3D" id="3.10.580.10">
    <property type="entry name" value="CBS-domain"/>
    <property type="match status" value="1"/>
</dbReference>
<dbReference type="InterPro" id="IPR046342">
    <property type="entry name" value="CBS_dom_sf"/>
</dbReference>
<evidence type="ECO:0000256" key="2">
    <source>
        <dbReference type="PROSITE-ProRule" id="PRU00703"/>
    </source>
</evidence>
<sequence length="131" mass="14872">MTRTVKTVTRDVLMRDLEKMFEADGFNAFPVRDNGDIVGLVTKFDFLNCFSFTPARMVPSYDDLMSKTVADVMTPEFIYVDAATRLPRVLQLMVEHRIKSLPILNAEQRLSGIISRNDVMRALAQCAQRPA</sequence>
<feature type="domain" description="CBS" evidence="3">
    <location>
        <begin position="73"/>
        <end position="131"/>
    </location>
</feature>
<keyword evidence="1 2" id="KW-0129">CBS domain</keyword>
<name>A0A1H1SYY8_9BRAD</name>
<dbReference type="PANTHER" id="PTHR43080:SF2">
    <property type="entry name" value="CBS DOMAIN-CONTAINING PROTEIN"/>
    <property type="match status" value="1"/>
</dbReference>